<evidence type="ECO:0000313" key="11">
    <source>
        <dbReference type="Proteomes" id="UP000472839"/>
    </source>
</evidence>
<feature type="transmembrane region" description="Helical" evidence="6">
    <location>
        <begin position="285"/>
        <end position="305"/>
    </location>
</feature>
<dbReference type="GO" id="GO:0005886">
    <property type="term" value="C:plasma membrane"/>
    <property type="evidence" value="ECO:0007669"/>
    <property type="project" value="UniProtKB-SubCell"/>
</dbReference>
<dbReference type="PANTHER" id="PTHR32322">
    <property type="entry name" value="INNER MEMBRANE TRANSPORTER"/>
    <property type="match status" value="1"/>
</dbReference>
<feature type="domain" description="EamA" evidence="7">
    <location>
        <begin position="21"/>
        <end position="153"/>
    </location>
</feature>
<comment type="caution">
    <text evidence="9">The sequence shown here is derived from an EMBL/GenBank/DDBJ whole genome shotgun (WGS) entry which is preliminary data.</text>
</comment>
<evidence type="ECO:0000256" key="6">
    <source>
        <dbReference type="SAM" id="Phobius"/>
    </source>
</evidence>
<sequence length="315" mass="35588">MYNTFFKRKREYILTKNFSYIGILSLVFAMFIWASSFIALKTAINDLEPYTVIFLRMLLASLCFVYFIKDFIKYDFSKSDIKYIILLAFFEPCLYFIFEAKAIQLTTASQVGMITSLMPIITAIAAGYFLKEIISKQLVIGSLIALCGAVWLSLQAVSSVSAPNPILGNFFELLAMVCGAGYTIVARYLSEKYSALFITAIQVFIGTIFFFPFFLYEYTTTDLNFTTNAILCVVYLGVVVTLGGYGLYNYALTKIEASKAAVFIYLIPVFTLILAYLLLDEKLSITEFIACITILFGVFISETPLKKILKFINRK</sequence>
<dbReference type="EMBL" id="WFKK01000008">
    <property type="protein sequence ID" value="KAB7890005.1"/>
    <property type="molecule type" value="Genomic_DNA"/>
</dbReference>
<dbReference type="EMBL" id="WFKJ01000057">
    <property type="protein sequence ID" value="KAB7887864.1"/>
    <property type="molecule type" value="Genomic_DNA"/>
</dbReference>
<dbReference type="SUPFAM" id="SSF103481">
    <property type="entry name" value="Multidrug resistance efflux transporter EmrE"/>
    <property type="match status" value="2"/>
</dbReference>
<evidence type="ECO:0000259" key="7">
    <source>
        <dbReference type="Pfam" id="PF00892"/>
    </source>
</evidence>
<comment type="subcellular location">
    <subcellularLocation>
        <location evidence="1">Cell membrane</location>
        <topology evidence="1">Multi-pass membrane protein</topology>
    </subcellularLocation>
</comment>
<keyword evidence="5 6" id="KW-0472">Membrane</keyword>
<dbReference type="Proteomes" id="UP000461010">
    <property type="component" value="Unassembled WGS sequence"/>
</dbReference>
<feature type="transmembrane region" description="Helical" evidence="6">
    <location>
        <begin position="50"/>
        <end position="68"/>
    </location>
</feature>
<feature type="transmembrane region" description="Helical" evidence="6">
    <location>
        <begin position="166"/>
        <end position="189"/>
    </location>
</feature>
<keyword evidence="2" id="KW-1003">Cell membrane</keyword>
<feature type="transmembrane region" description="Helical" evidence="6">
    <location>
        <begin position="80"/>
        <end position="98"/>
    </location>
</feature>
<feature type="transmembrane region" description="Helical" evidence="6">
    <location>
        <begin position="20"/>
        <end position="44"/>
    </location>
</feature>
<evidence type="ECO:0000256" key="5">
    <source>
        <dbReference type="ARBA" id="ARBA00023136"/>
    </source>
</evidence>
<proteinExistence type="predicted"/>
<feature type="transmembrane region" description="Helical" evidence="6">
    <location>
        <begin position="196"/>
        <end position="216"/>
    </location>
</feature>
<evidence type="ECO:0000256" key="1">
    <source>
        <dbReference type="ARBA" id="ARBA00004651"/>
    </source>
</evidence>
<feature type="transmembrane region" description="Helical" evidence="6">
    <location>
        <begin position="110"/>
        <end position="130"/>
    </location>
</feature>
<gene>
    <name evidence="8" type="ORF">GBG18_13615</name>
    <name evidence="9" type="ORF">GBG19_04550</name>
</gene>
<feature type="transmembrane region" description="Helical" evidence="6">
    <location>
        <begin position="260"/>
        <end position="279"/>
    </location>
</feature>
<reference evidence="10 11" key="1">
    <citation type="submission" date="2019-10" db="EMBL/GenBank/DDBJ databases">
        <title>Poseidonibacter ostreae sp. nov., isolated from the gut of the Ostrea denselamellosa.</title>
        <authorList>
            <person name="Choi A."/>
        </authorList>
    </citation>
    <scope>NUCLEOTIDE SEQUENCE [LARGE SCALE GENOMIC DNA]</scope>
    <source>
        <strain evidence="9 11">SJOD-M-33</strain>
        <strain evidence="8 10">SJOD-M-5</strain>
    </source>
</reference>
<name>A0A6L4WVW3_9BACT</name>
<feature type="transmembrane region" description="Helical" evidence="6">
    <location>
        <begin position="137"/>
        <end position="154"/>
    </location>
</feature>
<dbReference type="InterPro" id="IPR037185">
    <property type="entry name" value="EmrE-like"/>
</dbReference>
<organism evidence="9 11">
    <name type="scientific">Poseidonibacter ostreae</name>
    <dbReference type="NCBI Taxonomy" id="2654171"/>
    <lineage>
        <taxon>Bacteria</taxon>
        <taxon>Pseudomonadati</taxon>
        <taxon>Campylobacterota</taxon>
        <taxon>Epsilonproteobacteria</taxon>
        <taxon>Campylobacterales</taxon>
        <taxon>Arcobacteraceae</taxon>
        <taxon>Poseidonibacter</taxon>
    </lineage>
</organism>
<keyword evidence="10" id="KW-1185">Reference proteome</keyword>
<accession>A0A6L4WVW3</accession>
<dbReference type="AlphaFoldDB" id="A0A6L4WVW3"/>
<evidence type="ECO:0000256" key="2">
    <source>
        <dbReference type="ARBA" id="ARBA00022475"/>
    </source>
</evidence>
<feature type="domain" description="EamA" evidence="7">
    <location>
        <begin position="167"/>
        <end position="300"/>
    </location>
</feature>
<dbReference type="Proteomes" id="UP000472839">
    <property type="component" value="Unassembled WGS sequence"/>
</dbReference>
<dbReference type="InterPro" id="IPR050638">
    <property type="entry name" value="AA-Vitamin_Transporters"/>
</dbReference>
<dbReference type="Pfam" id="PF00892">
    <property type="entry name" value="EamA"/>
    <property type="match status" value="2"/>
</dbReference>
<evidence type="ECO:0000256" key="3">
    <source>
        <dbReference type="ARBA" id="ARBA00022692"/>
    </source>
</evidence>
<dbReference type="PANTHER" id="PTHR32322:SF18">
    <property type="entry name" value="S-ADENOSYLMETHIONINE_S-ADENOSYLHOMOCYSTEINE TRANSPORTER"/>
    <property type="match status" value="1"/>
</dbReference>
<evidence type="ECO:0000256" key="4">
    <source>
        <dbReference type="ARBA" id="ARBA00022989"/>
    </source>
</evidence>
<keyword evidence="4 6" id="KW-1133">Transmembrane helix</keyword>
<evidence type="ECO:0000313" key="10">
    <source>
        <dbReference type="Proteomes" id="UP000461010"/>
    </source>
</evidence>
<keyword evidence="3 6" id="KW-0812">Transmembrane</keyword>
<feature type="transmembrane region" description="Helical" evidence="6">
    <location>
        <begin position="228"/>
        <end position="248"/>
    </location>
</feature>
<protein>
    <submittedName>
        <fullName evidence="9">EamA family transporter</fullName>
    </submittedName>
</protein>
<evidence type="ECO:0000313" key="8">
    <source>
        <dbReference type="EMBL" id="KAB7887864.1"/>
    </source>
</evidence>
<evidence type="ECO:0000313" key="9">
    <source>
        <dbReference type="EMBL" id="KAB7890005.1"/>
    </source>
</evidence>
<dbReference type="InterPro" id="IPR000620">
    <property type="entry name" value="EamA_dom"/>
</dbReference>